<comment type="caution">
    <text evidence="5">The sequence shown here is derived from an EMBL/GenBank/DDBJ whole genome shotgun (WGS) entry which is preliminary data.</text>
</comment>
<evidence type="ECO:0000256" key="1">
    <source>
        <dbReference type="ARBA" id="ARBA00022553"/>
    </source>
</evidence>
<evidence type="ECO:0008006" key="7">
    <source>
        <dbReference type="Google" id="ProtNLM"/>
    </source>
</evidence>
<dbReference type="PANTHER" id="PTHR32183:SF6">
    <property type="entry name" value="CYSTEINE SULFINATE DESULFINASE_CYSTEINE DESULFURASE AND RELATED ENZYMES"/>
    <property type="match status" value="1"/>
</dbReference>
<gene>
    <name evidence="5" type="ORF">EHS25_005177</name>
</gene>
<dbReference type="Pfam" id="PF05724">
    <property type="entry name" value="TPMT"/>
    <property type="match status" value="1"/>
</dbReference>
<evidence type="ECO:0000256" key="2">
    <source>
        <dbReference type="ARBA" id="ARBA00022603"/>
    </source>
</evidence>
<dbReference type="Proteomes" id="UP000279259">
    <property type="component" value="Unassembled WGS sequence"/>
</dbReference>
<name>A0A427XYN7_9TREE</name>
<dbReference type="InterPro" id="IPR029063">
    <property type="entry name" value="SAM-dependent_MTases_sf"/>
</dbReference>
<keyword evidence="3" id="KW-0808">Transferase</keyword>
<reference evidence="5 6" key="1">
    <citation type="submission" date="2018-11" db="EMBL/GenBank/DDBJ databases">
        <title>Genome sequence of Saitozyma podzolica DSM 27192.</title>
        <authorList>
            <person name="Aliyu H."/>
            <person name="Gorte O."/>
            <person name="Ochsenreither K."/>
        </authorList>
    </citation>
    <scope>NUCLEOTIDE SEQUENCE [LARGE SCALE GENOMIC DNA]</scope>
    <source>
        <strain evidence="5 6">DSM 27192</strain>
    </source>
</reference>
<dbReference type="InterPro" id="IPR008854">
    <property type="entry name" value="TPMT"/>
</dbReference>
<dbReference type="GO" id="GO:0032259">
    <property type="term" value="P:methylation"/>
    <property type="evidence" value="ECO:0007669"/>
    <property type="project" value="UniProtKB-KW"/>
</dbReference>
<evidence type="ECO:0000256" key="4">
    <source>
        <dbReference type="ARBA" id="ARBA00022691"/>
    </source>
</evidence>
<dbReference type="CDD" id="cd02440">
    <property type="entry name" value="AdoMet_MTases"/>
    <property type="match status" value="1"/>
</dbReference>
<keyword evidence="1" id="KW-0597">Phosphoprotein</keyword>
<evidence type="ECO:0000256" key="3">
    <source>
        <dbReference type="ARBA" id="ARBA00022679"/>
    </source>
</evidence>
<keyword evidence="6" id="KW-1185">Reference proteome</keyword>
<dbReference type="AlphaFoldDB" id="A0A427XYN7"/>
<dbReference type="PANTHER" id="PTHR32183">
    <property type="match status" value="1"/>
</dbReference>
<organism evidence="5 6">
    <name type="scientific">Saitozyma podzolica</name>
    <dbReference type="NCBI Taxonomy" id="1890683"/>
    <lineage>
        <taxon>Eukaryota</taxon>
        <taxon>Fungi</taxon>
        <taxon>Dikarya</taxon>
        <taxon>Basidiomycota</taxon>
        <taxon>Agaricomycotina</taxon>
        <taxon>Tremellomycetes</taxon>
        <taxon>Tremellales</taxon>
        <taxon>Trimorphomycetaceae</taxon>
        <taxon>Saitozyma</taxon>
    </lineage>
</organism>
<dbReference type="SUPFAM" id="SSF53335">
    <property type="entry name" value="S-adenosyl-L-methionine-dependent methyltransferases"/>
    <property type="match status" value="1"/>
</dbReference>
<dbReference type="PROSITE" id="PS51585">
    <property type="entry name" value="SAM_MT_TPMT"/>
    <property type="match status" value="1"/>
</dbReference>
<accession>A0A427XYN7</accession>
<dbReference type="GO" id="GO:0008757">
    <property type="term" value="F:S-adenosylmethionine-dependent methyltransferase activity"/>
    <property type="evidence" value="ECO:0007669"/>
    <property type="project" value="InterPro"/>
</dbReference>
<keyword evidence="2" id="KW-0489">Methyltransferase</keyword>
<proteinExistence type="predicted"/>
<dbReference type="Gene3D" id="3.40.50.150">
    <property type="entry name" value="Vaccinia Virus protein VP39"/>
    <property type="match status" value="1"/>
</dbReference>
<dbReference type="OrthoDB" id="276151at2759"/>
<keyword evidence="4" id="KW-0949">S-adenosyl-L-methionine</keyword>
<dbReference type="EMBL" id="RSCD01000022">
    <property type="protein sequence ID" value="RSH83933.1"/>
    <property type="molecule type" value="Genomic_DNA"/>
</dbReference>
<protein>
    <recommendedName>
        <fullName evidence="7">S-adenosyl-L-methionine-dependent methyltransferase</fullName>
    </recommendedName>
</protein>
<dbReference type="STRING" id="1890683.A0A427XYN7"/>
<evidence type="ECO:0000313" key="5">
    <source>
        <dbReference type="EMBL" id="RSH83933.1"/>
    </source>
</evidence>
<sequence>MPESSGLAKQEDSGRWETKWAASDIPWDRGGAHPALVDLLKTRSDELGIPSAGRALVPGCGTGYDVLLFAQRGFDTTGIDLSKTGVSVAQKWLREHSADDPVLAGRMRVEEADFFAYAPEQPFDLIYDFTFLCALPPTLRPRWAATITSLSRDSPSTRLITLMFPLDNAASGPPWSLSPQTYHELLDGEWELVHLGEIRDEWAMKVGDRRGDMIGVWKRRVR</sequence>
<evidence type="ECO:0000313" key="6">
    <source>
        <dbReference type="Proteomes" id="UP000279259"/>
    </source>
</evidence>